<name>A0A9D3T0H4_MEGAT</name>
<keyword evidence="3" id="KW-1185">Reference proteome</keyword>
<feature type="compositionally biased region" description="Polar residues" evidence="1">
    <location>
        <begin position="116"/>
        <end position="128"/>
    </location>
</feature>
<comment type="caution">
    <text evidence="2">The sequence shown here is derived from an EMBL/GenBank/DDBJ whole genome shotgun (WGS) entry which is preliminary data.</text>
</comment>
<reference evidence="2" key="1">
    <citation type="submission" date="2021-01" db="EMBL/GenBank/DDBJ databases">
        <authorList>
            <person name="Zahm M."/>
            <person name="Roques C."/>
            <person name="Cabau C."/>
            <person name="Klopp C."/>
            <person name="Donnadieu C."/>
            <person name="Jouanno E."/>
            <person name="Lampietro C."/>
            <person name="Louis A."/>
            <person name="Herpin A."/>
            <person name="Echchiki A."/>
            <person name="Berthelot C."/>
            <person name="Parey E."/>
            <person name="Roest-Crollius H."/>
            <person name="Braasch I."/>
            <person name="Postlethwait J."/>
            <person name="Bobe J."/>
            <person name="Montfort J."/>
            <person name="Bouchez O."/>
            <person name="Begum T."/>
            <person name="Mejri S."/>
            <person name="Adams A."/>
            <person name="Chen W.-J."/>
            <person name="Guiguen Y."/>
        </authorList>
    </citation>
    <scope>NUCLEOTIDE SEQUENCE</scope>
    <source>
        <strain evidence="2">YG-15Mar2019-1</strain>
        <tissue evidence="2">Brain</tissue>
    </source>
</reference>
<dbReference type="AlphaFoldDB" id="A0A9D3T0H4"/>
<protein>
    <submittedName>
        <fullName evidence="2">Uncharacterized protein</fullName>
    </submittedName>
</protein>
<sequence>MAASPGAKRKKNRKKKSKVEPEQTEERPTEGEAESCADEQPGDSSSAAQLKKTKRKKRKMAAEEGAGAEGETVHVNGHTDEAGAKKAKQSSENEILSTPVSTSKPQKKKKAASQPGTDSDFVTFQSPSIPAPLFCRKAKGGPSTPVSRKKVCNTPQSESKKVTFGLKNNKTTEFRKTDRSLMVSPEGSSRVPFDPSRSPGLEC</sequence>
<evidence type="ECO:0000313" key="3">
    <source>
        <dbReference type="Proteomes" id="UP001046870"/>
    </source>
</evidence>
<dbReference type="OrthoDB" id="2019504at2759"/>
<accession>A0A9D3T0H4</accession>
<evidence type="ECO:0000313" key="2">
    <source>
        <dbReference type="EMBL" id="KAG7463654.1"/>
    </source>
</evidence>
<proteinExistence type="predicted"/>
<feature type="region of interest" description="Disordered" evidence="1">
    <location>
        <begin position="1"/>
        <end position="203"/>
    </location>
</feature>
<organism evidence="2 3">
    <name type="scientific">Megalops atlanticus</name>
    <name type="common">Tarpon</name>
    <name type="synonym">Clupea gigantea</name>
    <dbReference type="NCBI Taxonomy" id="7932"/>
    <lineage>
        <taxon>Eukaryota</taxon>
        <taxon>Metazoa</taxon>
        <taxon>Chordata</taxon>
        <taxon>Craniata</taxon>
        <taxon>Vertebrata</taxon>
        <taxon>Euteleostomi</taxon>
        <taxon>Actinopterygii</taxon>
        <taxon>Neopterygii</taxon>
        <taxon>Teleostei</taxon>
        <taxon>Elopiformes</taxon>
        <taxon>Megalopidae</taxon>
        <taxon>Megalops</taxon>
    </lineage>
</organism>
<feature type="compositionally biased region" description="Basic and acidic residues" evidence="1">
    <location>
        <begin position="170"/>
        <end position="179"/>
    </location>
</feature>
<feature type="compositionally biased region" description="Acidic residues" evidence="1">
    <location>
        <begin position="31"/>
        <end position="41"/>
    </location>
</feature>
<gene>
    <name evidence="2" type="ORF">MATL_G00179030</name>
</gene>
<dbReference type="EMBL" id="JAFDVH010000015">
    <property type="protein sequence ID" value="KAG7463654.1"/>
    <property type="molecule type" value="Genomic_DNA"/>
</dbReference>
<feature type="compositionally biased region" description="Basic and acidic residues" evidence="1">
    <location>
        <begin position="18"/>
        <end position="30"/>
    </location>
</feature>
<dbReference type="Proteomes" id="UP001046870">
    <property type="component" value="Chromosome 15"/>
</dbReference>
<feature type="compositionally biased region" description="Polar residues" evidence="1">
    <location>
        <begin position="90"/>
        <end position="102"/>
    </location>
</feature>
<evidence type="ECO:0000256" key="1">
    <source>
        <dbReference type="SAM" id="MobiDB-lite"/>
    </source>
</evidence>
<feature type="compositionally biased region" description="Basic residues" evidence="1">
    <location>
        <begin position="7"/>
        <end position="17"/>
    </location>
</feature>